<organism evidence="12 13">
    <name type="scientific">Caenorhabditis angaria</name>
    <dbReference type="NCBI Taxonomy" id="860376"/>
    <lineage>
        <taxon>Eukaryota</taxon>
        <taxon>Metazoa</taxon>
        <taxon>Ecdysozoa</taxon>
        <taxon>Nematoda</taxon>
        <taxon>Chromadorea</taxon>
        <taxon>Rhabditida</taxon>
        <taxon>Rhabditina</taxon>
        <taxon>Rhabditomorpha</taxon>
        <taxon>Rhabditoidea</taxon>
        <taxon>Rhabditidae</taxon>
        <taxon>Peloderinae</taxon>
        <taxon>Caenorhabditis</taxon>
    </lineage>
</organism>
<feature type="binding site" evidence="7">
    <location>
        <begin position="68"/>
        <end position="75"/>
    </location>
    <ligand>
        <name>ATP</name>
        <dbReference type="ChEBI" id="CHEBI:30616"/>
    </ligand>
</feature>
<keyword evidence="6" id="KW-0206">Cytoskeleton</keyword>
<dbReference type="AlphaFoldDB" id="A0A9P1J0R3"/>
<dbReference type="Pfam" id="PF00225">
    <property type="entry name" value="Kinesin"/>
    <property type="match status" value="2"/>
</dbReference>
<keyword evidence="6" id="KW-0963">Cytoplasm</keyword>
<dbReference type="InterPro" id="IPR027640">
    <property type="entry name" value="Kinesin-like_fam"/>
</dbReference>
<evidence type="ECO:0000256" key="10">
    <source>
        <dbReference type="SAM" id="MobiDB-lite"/>
    </source>
</evidence>
<keyword evidence="4 9" id="KW-0175">Coiled coil</keyword>
<dbReference type="GO" id="GO:0005524">
    <property type="term" value="F:ATP binding"/>
    <property type="evidence" value="ECO:0007669"/>
    <property type="project" value="UniProtKB-UniRule"/>
</dbReference>
<dbReference type="GO" id="GO:0007018">
    <property type="term" value="P:microtubule-based movement"/>
    <property type="evidence" value="ECO:0007669"/>
    <property type="project" value="InterPro"/>
</dbReference>
<comment type="similarity">
    <text evidence="7 8">Belongs to the TRAFAC class myosin-kinesin ATPase superfamily. Kinesin family.</text>
</comment>
<feature type="coiled-coil region" evidence="9">
    <location>
        <begin position="347"/>
        <end position="374"/>
    </location>
</feature>
<dbReference type="GO" id="GO:0005874">
    <property type="term" value="C:microtubule"/>
    <property type="evidence" value="ECO:0007669"/>
    <property type="project" value="UniProtKB-KW"/>
</dbReference>
<dbReference type="InterPro" id="IPR027417">
    <property type="entry name" value="P-loop_NTPase"/>
</dbReference>
<feature type="compositionally biased region" description="Low complexity" evidence="10">
    <location>
        <begin position="326"/>
        <end position="336"/>
    </location>
</feature>
<keyword evidence="3 7" id="KW-0067">ATP-binding</keyword>
<dbReference type="InterPro" id="IPR001752">
    <property type="entry name" value="Kinesin_motor_dom"/>
</dbReference>
<proteinExistence type="inferred from homology"/>
<evidence type="ECO:0000313" key="12">
    <source>
        <dbReference type="EMBL" id="CAI5454471.1"/>
    </source>
</evidence>
<dbReference type="SUPFAM" id="SSF52540">
    <property type="entry name" value="P-loop containing nucleoside triphosphate hydrolases"/>
    <property type="match status" value="1"/>
</dbReference>
<sequence length="606" mass="68939">MTKREFYSLIRKKFENNILRQNRQHERKFEFDGSFGPTSLQEDVHETTTGPIIDSVINGYNATVFAYGPTGSGKTYTMIGTKDRPGLMTLMTKTLYEKLDSQYQVLLSYMEIYNEVIRDLLDPNVRDLDLLEDENGNIRVPGLSSVRAPNLSRVMIVKNNSLHSKLFMIDLAGSERASNTHNRGIRLKEGAAINRSLLALGNVINSLASKTTKYVNYRDSKLTRLLKDSLGGTARTCMIAHVTPSSLNFEETYNTLMYASRAMNITNKISRNRPASADQVYDETMAKIRKELGSRMKNSSSVTALSIKSTEPKNGNGILRTRPKSMSRNSSLNRSSTQIEKKGVSLFSQLKEQFMTLNDKQKRLREKLMQVNQEAYSIEMSMISKNAIISAWEKHNQNKQAESIERLKQDGEQLKLRLVDLSESRTKVEKALKKGDETAISLENRMRSLASSTEQKEMVKLMVKMAEIEAQKISALSDLAIKGIIMDRTDTSIAKLQKYELIADKLIDGNLDEEDRKKLEEEYRVIKNQFHYHLLPLKNIQSTVSWNSLLLPRINNNNNDEKMLPTIRKKRDSVVLPIIANGREKFATTDSNEEDNRAQSDRLPSI</sequence>
<dbReference type="GO" id="GO:0008017">
    <property type="term" value="F:microtubule binding"/>
    <property type="evidence" value="ECO:0007669"/>
    <property type="project" value="InterPro"/>
</dbReference>
<comment type="caution">
    <text evidence="12">The sequence shown here is derived from an EMBL/GenBank/DDBJ whole genome shotgun (WGS) entry which is preliminary data.</text>
</comment>
<evidence type="ECO:0000256" key="4">
    <source>
        <dbReference type="ARBA" id="ARBA00023054"/>
    </source>
</evidence>
<dbReference type="EMBL" id="CANHGI010000006">
    <property type="protein sequence ID" value="CAI5454471.1"/>
    <property type="molecule type" value="Genomic_DNA"/>
</dbReference>
<evidence type="ECO:0000256" key="8">
    <source>
        <dbReference type="RuleBase" id="RU000394"/>
    </source>
</evidence>
<keyword evidence="5 7" id="KW-0505">Motor protein</keyword>
<dbReference type="PANTHER" id="PTHR47968">
    <property type="entry name" value="CENTROMERE PROTEIN E"/>
    <property type="match status" value="1"/>
</dbReference>
<dbReference type="PROSITE" id="PS50067">
    <property type="entry name" value="KINESIN_MOTOR_2"/>
    <property type="match status" value="1"/>
</dbReference>
<reference evidence="12" key="1">
    <citation type="submission" date="2022-11" db="EMBL/GenBank/DDBJ databases">
        <authorList>
            <person name="Kikuchi T."/>
        </authorList>
    </citation>
    <scope>NUCLEOTIDE SEQUENCE</scope>
    <source>
        <strain evidence="12">PS1010</strain>
    </source>
</reference>
<keyword evidence="8" id="KW-0493">Microtubule</keyword>
<dbReference type="GO" id="GO:0003777">
    <property type="term" value="F:microtubule motor activity"/>
    <property type="evidence" value="ECO:0007669"/>
    <property type="project" value="InterPro"/>
</dbReference>
<dbReference type="Proteomes" id="UP001152747">
    <property type="component" value="Unassembled WGS sequence"/>
</dbReference>
<feature type="region of interest" description="Disordered" evidence="10">
    <location>
        <begin position="586"/>
        <end position="606"/>
    </location>
</feature>
<dbReference type="SMART" id="SM00129">
    <property type="entry name" value="KISc"/>
    <property type="match status" value="1"/>
</dbReference>
<gene>
    <name evidence="12" type="ORF">CAMP_LOCUS17108</name>
</gene>
<name>A0A9P1J0R3_9PELO</name>
<keyword evidence="13" id="KW-1185">Reference proteome</keyword>
<feature type="domain" description="Kinesin motor" evidence="11">
    <location>
        <begin position="1"/>
        <end position="265"/>
    </location>
</feature>
<dbReference type="OrthoDB" id="3176171at2759"/>
<comment type="subcellular location">
    <subcellularLocation>
        <location evidence="1">Cytoplasm</location>
        <location evidence="1">Cytoskeleton</location>
    </subcellularLocation>
</comment>
<evidence type="ECO:0000256" key="9">
    <source>
        <dbReference type="SAM" id="Coils"/>
    </source>
</evidence>
<dbReference type="InterPro" id="IPR019821">
    <property type="entry name" value="Kinesin_motor_CS"/>
</dbReference>
<keyword evidence="2 7" id="KW-0547">Nucleotide-binding</keyword>
<evidence type="ECO:0000256" key="3">
    <source>
        <dbReference type="ARBA" id="ARBA00022840"/>
    </source>
</evidence>
<evidence type="ECO:0000256" key="5">
    <source>
        <dbReference type="ARBA" id="ARBA00023175"/>
    </source>
</evidence>
<feature type="compositionally biased region" description="Polar residues" evidence="10">
    <location>
        <begin position="297"/>
        <end position="313"/>
    </location>
</feature>
<dbReference type="Gene3D" id="3.40.850.10">
    <property type="entry name" value="Kinesin motor domain"/>
    <property type="match status" value="2"/>
</dbReference>
<evidence type="ECO:0000256" key="2">
    <source>
        <dbReference type="ARBA" id="ARBA00022741"/>
    </source>
</evidence>
<protein>
    <recommendedName>
        <fullName evidence="8">Kinesin-like protein</fullName>
    </recommendedName>
</protein>
<evidence type="ECO:0000256" key="6">
    <source>
        <dbReference type="ARBA" id="ARBA00023212"/>
    </source>
</evidence>
<dbReference type="PRINTS" id="PR00380">
    <property type="entry name" value="KINESINHEAVY"/>
</dbReference>
<dbReference type="PANTHER" id="PTHR47968:SF75">
    <property type="entry name" value="CENTROMERE-ASSOCIATED PROTEIN E"/>
    <property type="match status" value="1"/>
</dbReference>
<evidence type="ECO:0000313" key="13">
    <source>
        <dbReference type="Proteomes" id="UP001152747"/>
    </source>
</evidence>
<dbReference type="InterPro" id="IPR036961">
    <property type="entry name" value="Kinesin_motor_dom_sf"/>
</dbReference>
<feature type="region of interest" description="Disordered" evidence="10">
    <location>
        <begin position="297"/>
        <end position="338"/>
    </location>
</feature>
<evidence type="ECO:0000259" key="11">
    <source>
        <dbReference type="PROSITE" id="PS50067"/>
    </source>
</evidence>
<evidence type="ECO:0000256" key="7">
    <source>
        <dbReference type="PROSITE-ProRule" id="PRU00283"/>
    </source>
</evidence>
<evidence type="ECO:0000256" key="1">
    <source>
        <dbReference type="ARBA" id="ARBA00004245"/>
    </source>
</evidence>
<accession>A0A9P1J0R3</accession>
<dbReference type="PROSITE" id="PS00411">
    <property type="entry name" value="KINESIN_MOTOR_1"/>
    <property type="match status" value="1"/>
</dbReference>